<comment type="caution">
    <text evidence="1">The sequence shown here is derived from an EMBL/GenBank/DDBJ whole genome shotgun (WGS) entry which is preliminary data.</text>
</comment>
<evidence type="ECO:0000313" key="2">
    <source>
        <dbReference type="Proteomes" id="UP001184376"/>
    </source>
</evidence>
<dbReference type="EMBL" id="JAVDRG010000008">
    <property type="protein sequence ID" value="MDR6443354.1"/>
    <property type="molecule type" value="Genomic_DNA"/>
</dbReference>
<evidence type="ECO:0000313" key="1">
    <source>
        <dbReference type="EMBL" id="MDR6443354.1"/>
    </source>
</evidence>
<gene>
    <name evidence="1" type="ORF">J2795_004088</name>
</gene>
<organism evidence="1 2">
    <name type="scientific">Chryseobacterium bernardetii</name>
    <dbReference type="NCBI Taxonomy" id="1241978"/>
    <lineage>
        <taxon>Bacteria</taxon>
        <taxon>Pseudomonadati</taxon>
        <taxon>Bacteroidota</taxon>
        <taxon>Flavobacteriia</taxon>
        <taxon>Flavobacteriales</taxon>
        <taxon>Weeksellaceae</taxon>
        <taxon>Chryseobacterium group</taxon>
        <taxon>Chryseobacterium</taxon>
    </lineage>
</organism>
<reference evidence="1" key="1">
    <citation type="submission" date="2023-07" db="EMBL/GenBank/DDBJ databases">
        <title>Sorghum-associated microbial communities from plants grown in Nebraska, USA.</title>
        <authorList>
            <person name="Schachtman D."/>
        </authorList>
    </citation>
    <scope>NUCLEOTIDE SEQUENCE</scope>
    <source>
        <strain evidence="1">DS1280</strain>
    </source>
</reference>
<dbReference type="Proteomes" id="UP001184376">
    <property type="component" value="Unassembled WGS sequence"/>
</dbReference>
<keyword evidence="2" id="KW-1185">Reference proteome</keyword>
<protein>
    <submittedName>
        <fullName evidence="1">FMN-dependent NADH-azoreductase</fullName>
    </submittedName>
</protein>
<name>A0ACC6J011_9FLAO</name>
<sequence length="52" mass="5485">MKNILHVISSARGDLSYSIGLSSALSYTNSIVSEIREADIIVIGTLESCGTV</sequence>
<accession>A0ACC6J011</accession>
<proteinExistence type="predicted"/>